<comment type="caution">
    <text evidence="2">The sequence shown here is derived from an EMBL/GenBank/DDBJ whole genome shotgun (WGS) entry which is preliminary data.</text>
</comment>
<dbReference type="Proteomes" id="UP000572407">
    <property type="component" value="Unassembled WGS sequence"/>
</dbReference>
<gene>
    <name evidence="2" type="ORF">FHK92_19715</name>
</gene>
<feature type="region of interest" description="Disordered" evidence="1">
    <location>
        <begin position="1"/>
        <end position="54"/>
    </location>
</feature>
<evidence type="ECO:0000313" key="3">
    <source>
        <dbReference type="Proteomes" id="UP000572407"/>
    </source>
</evidence>
<reference evidence="2 3" key="1">
    <citation type="submission" date="2019-06" db="EMBL/GenBank/DDBJ databases">
        <title>Analysis of the biodiversity of Brassica napus bacterial endophytes for the selection of potential efficient biofertilizers for rapeseed crops.</title>
        <authorList>
            <person name="Jimenez-Gomez A."/>
            <person name="Saati-Santamaria Z."/>
            <person name="Menendez E."/>
            <person name="Rivas R."/>
            <person name="Mateos P.F."/>
            <person name="Velazquez E."/>
            <person name="Garcia-Fraile P."/>
        </authorList>
    </citation>
    <scope>NUCLEOTIDE SEQUENCE [LARGE SCALE GENOMIC DNA]</scope>
    <source>
        <strain evidence="2 3">CDVBN10</strain>
    </source>
</reference>
<feature type="compositionally biased region" description="Polar residues" evidence="1">
    <location>
        <begin position="1"/>
        <end position="25"/>
    </location>
</feature>
<dbReference type="EMBL" id="VDLV01000036">
    <property type="protein sequence ID" value="MBA1380003.1"/>
    <property type="molecule type" value="Genomic_DNA"/>
</dbReference>
<proteinExistence type="predicted"/>
<protein>
    <submittedName>
        <fullName evidence="2">Uncharacterized protein</fullName>
    </submittedName>
</protein>
<evidence type="ECO:0000256" key="1">
    <source>
        <dbReference type="SAM" id="MobiDB-lite"/>
    </source>
</evidence>
<accession>A0A7V8UEB5</accession>
<evidence type="ECO:0000313" key="2">
    <source>
        <dbReference type="EMBL" id="MBA1380003.1"/>
    </source>
</evidence>
<sequence length="102" mass="10995">MSCASSANSHVVPSRTPSRASSLPQWTEVERNSCGSELARDGKQRRSKARHSSWRGSLLPLGCAAVALDFRGKNLGLLRPKRRTDPAGASSLATDCEQFKAL</sequence>
<dbReference type="AlphaFoldDB" id="A0A7V8UEB5"/>
<name>A0A7V8UEB5_9PSED</name>
<organism evidence="2 3">
    <name type="scientific">Pseudomonas brassicacearum subsp. neoaurantiaca</name>
    <dbReference type="NCBI Taxonomy" id="494916"/>
    <lineage>
        <taxon>Bacteria</taxon>
        <taxon>Pseudomonadati</taxon>
        <taxon>Pseudomonadota</taxon>
        <taxon>Gammaproteobacteria</taxon>
        <taxon>Pseudomonadales</taxon>
        <taxon>Pseudomonadaceae</taxon>
        <taxon>Pseudomonas</taxon>
    </lineage>
</organism>